<name>A0AAN6UJ10_9PEZI</name>
<dbReference type="AlphaFoldDB" id="A0AAN6UJ10"/>
<reference evidence="1" key="1">
    <citation type="journal article" date="2023" name="Mol. Phylogenet. Evol.">
        <title>Genome-scale phylogeny and comparative genomics of the fungal order Sordariales.</title>
        <authorList>
            <person name="Hensen N."/>
            <person name="Bonometti L."/>
            <person name="Westerberg I."/>
            <person name="Brannstrom I.O."/>
            <person name="Guillou S."/>
            <person name="Cros-Aarteil S."/>
            <person name="Calhoun S."/>
            <person name="Haridas S."/>
            <person name="Kuo A."/>
            <person name="Mondo S."/>
            <person name="Pangilinan J."/>
            <person name="Riley R."/>
            <person name="LaButti K."/>
            <person name="Andreopoulos B."/>
            <person name="Lipzen A."/>
            <person name="Chen C."/>
            <person name="Yan M."/>
            <person name="Daum C."/>
            <person name="Ng V."/>
            <person name="Clum A."/>
            <person name="Steindorff A."/>
            <person name="Ohm R.A."/>
            <person name="Martin F."/>
            <person name="Silar P."/>
            <person name="Natvig D.O."/>
            <person name="Lalanne C."/>
            <person name="Gautier V."/>
            <person name="Ament-Velasquez S.L."/>
            <person name="Kruys A."/>
            <person name="Hutchinson M.I."/>
            <person name="Powell A.J."/>
            <person name="Barry K."/>
            <person name="Miller A.N."/>
            <person name="Grigoriev I.V."/>
            <person name="Debuchy R."/>
            <person name="Gladieux P."/>
            <person name="Hiltunen Thoren M."/>
            <person name="Johannesson H."/>
        </authorList>
    </citation>
    <scope>NUCLEOTIDE SEQUENCE</scope>
    <source>
        <strain evidence="1">CBS 123565</strain>
    </source>
</reference>
<keyword evidence="2" id="KW-1185">Reference proteome</keyword>
<sequence length="164" mass="17854">MWWLSDQDQDLRKLAPAPGLAVPSGVDTREYSTESLILSPRGSIMWNVLEATDHCLPMYLAMYGDCHGKTQSPNTTANSFGMMETRTRGDSGQPAHISCTTPRPSVSIDDMSAGSHRCAGEAFSHCMAVCAWKLPNKEATILGLGIELSVLFQLVIQAHTVEKT</sequence>
<evidence type="ECO:0000313" key="1">
    <source>
        <dbReference type="EMBL" id="KAK4133753.1"/>
    </source>
</evidence>
<protein>
    <submittedName>
        <fullName evidence="1">Uncharacterized protein</fullName>
    </submittedName>
</protein>
<comment type="caution">
    <text evidence="1">The sequence shown here is derived from an EMBL/GenBank/DDBJ whole genome shotgun (WGS) entry which is preliminary data.</text>
</comment>
<evidence type="ECO:0000313" key="2">
    <source>
        <dbReference type="Proteomes" id="UP001304895"/>
    </source>
</evidence>
<gene>
    <name evidence="1" type="ORF">BT67DRAFT_42924</name>
</gene>
<proteinExistence type="predicted"/>
<dbReference type="Proteomes" id="UP001304895">
    <property type="component" value="Unassembled WGS sequence"/>
</dbReference>
<reference evidence="1" key="2">
    <citation type="submission" date="2023-05" db="EMBL/GenBank/DDBJ databases">
        <authorList>
            <consortium name="Lawrence Berkeley National Laboratory"/>
            <person name="Steindorff A."/>
            <person name="Hensen N."/>
            <person name="Bonometti L."/>
            <person name="Westerberg I."/>
            <person name="Brannstrom I.O."/>
            <person name="Guillou S."/>
            <person name="Cros-Aarteil S."/>
            <person name="Calhoun S."/>
            <person name="Haridas S."/>
            <person name="Kuo A."/>
            <person name="Mondo S."/>
            <person name="Pangilinan J."/>
            <person name="Riley R."/>
            <person name="Labutti K."/>
            <person name="Andreopoulos B."/>
            <person name="Lipzen A."/>
            <person name="Chen C."/>
            <person name="Yanf M."/>
            <person name="Daum C."/>
            <person name="Ng V."/>
            <person name="Clum A."/>
            <person name="Ohm R."/>
            <person name="Martin F."/>
            <person name="Silar P."/>
            <person name="Natvig D."/>
            <person name="Lalanne C."/>
            <person name="Gautier V."/>
            <person name="Ament-Velasquez S.L."/>
            <person name="Kruys A."/>
            <person name="Hutchinson M.I."/>
            <person name="Powell A.J."/>
            <person name="Barry K."/>
            <person name="Miller A.N."/>
            <person name="Grigoriev I.V."/>
            <person name="Debuchy R."/>
            <person name="Gladieux P."/>
            <person name="Thoren M.H."/>
            <person name="Johannesson H."/>
        </authorList>
    </citation>
    <scope>NUCLEOTIDE SEQUENCE</scope>
    <source>
        <strain evidence="1">CBS 123565</strain>
    </source>
</reference>
<dbReference type="EMBL" id="MU853411">
    <property type="protein sequence ID" value="KAK4133753.1"/>
    <property type="molecule type" value="Genomic_DNA"/>
</dbReference>
<organism evidence="1 2">
    <name type="scientific">Trichocladium antarcticum</name>
    <dbReference type="NCBI Taxonomy" id="1450529"/>
    <lineage>
        <taxon>Eukaryota</taxon>
        <taxon>Fungi</taxon>
        <taxon>Dikarya</taxon>
        <taxon>Ascomycota</taxon>
        <taxon>Pezizomycotina</taxon>
        <taxon>Sordariomycetes</taxon>
        <taxon>Sordariomycetidae</taxon>
        <taxon>Sordariales</taxon>
        <taxon>Chaetomiaceae</taxon>
        <taxon>Trichocladium</taxon>
    </lineage>
</organism>
<accession>A0AAN6UJ10</accession>